<evidence type="ECO:0000256" key="12">
    <source>
        <dbReference type="RuleBase" id="RU003357"/>
    </source>
</evidence>
<keyword evidence="4" id="KW-0410">Iron transport</keyword>
<dbReference type="Gene3D" id="2.40.170.20">
    <property type="entry name" value="TonB-dependent receptor, beta-barrel domain"/>
    <property type="match status" value="1"/>
</dbReference>
<dbReference type="Pfam" id="PF00593">
    <property type="entry name" value="TonB_dep_Rec_b-barrel"/>
    <property type="match status" value="1"/>
</dbReference>
<keyword evidence="13" id="KW-0732">Signal</keyword>
<evidence type="ECO:0000256" key="2">
    <source>
        <dbReference type="ARBA" id="ARBA00022448"/>
    </source>
</evidence>
<evidence type="ECO:0000256" key="3">
    <source>
        <dbReference type="ARBA" id="ARBA00022452"/>
    </source>
</evidence>
<dbReference type="InterPro" id="IPR036942">
    <property type="entry name" value="Beta-barrel_TonB_sf"/>
</dbReference>
<name>A0A844B0T6_9RHOB</name>
<dbReference type="Gene3D" id="3.55.50.30">
    <property type="match status" value="1"/>
</dbReference>
<evidence type="ECO:0000256" key="10">
    <source>
        <dbReference type="ARBA" id="ARBA00023237"/>
    </source>
</evidence>
<sequence length="806" mass="87398">MMGGPALNIRRGRSVGKTMLLAATALTAWAAPATADPSAALGTQIIDVSIEPQPLADALTQFGLQSGLQVSAASSVAADQYSPGVSGRMPAREALRQLISGASVPFQFLDEDTAVLNLTDDSSGPLLLEKIIVRGELLERNLQDSPTSVVISSGETVEKRGDRNIYDTVERAANVIQTGGEERVAIRGVGQFGVGRGSSSPLISTQVDGIALPDLSAIQRGSIPVWDVEQVEILRGPQSTQQGRNALGGAVIVRTRDPIYEDEYRARLGFGNRNAYETAVSINKVLVQDRAAFRFSAQTLNDDGWVDNPTLGRDDFGRNEVDNYRAKLRLNPTDDLELVFSYANQDSLNGETRIENARFPAEIVNTSNEDTVNELSSETIGLRASYSFSPNLKLEAETTYYTDDLNELIDNDRAAADIGFTRGSGEAEVFEQDLRLKFEGSGFRGVAGVFYNDTDFERRSLTRIPIGAVPGLPSGLPVPPSLIVVSDGGTRTQSENFAIFGEVEMDLRHNLALTLGARYDREKVTVNPDTNISTDPVIPLPPGILPAPSNTTFEAEFDAFLPKIGLTYDWSDAVSTSLTYQRGYRAGGASRNFFTGTSSEFDPEFTDNLELAFRGSFMDGRILTNANLFYTRWKDQQVETQLSSALNDTQIVNAGRSELYGTEISVEYEATPSLVLFGNVGYLHAEFEDFPFNGDNLRGNRLPNAPEITAAVGAEYAFANGVSLGVDATYTGSSFTDAENTRQTDKALLVNAQINYERGPMSAGLFVRNLLEEDYATTRLLNNGTSTILAKAGEPLTVGAFIQYSF</sequence>
<evidence type="ECO:0000256" key="4">
    <source>
        <dbReference type="ARBA" id="ARBA00022496"/>
    </source>
</evidence>
<evidence type="ECO:0000313" key="16">
    <source>
        <dbReference type="EMBL" id="MQY43912.1"/>
    </source>
</evidence>
<dbReference type="AlphaFoldDB" id="A0A844B0T6"/>
<dbReference type="EMBL" id="WIXK01000009">
    <property type="protein sequence ID" value="MQY43912.1"/>
    <property type="molecule type" value="Genomic_DNA"/>
</dbReference>
<keyword evidence="5 11" id="KW-0812">Transmembrane</keyword>
<feature type="chain" id="PRO_5032548134" evidence="13">
    <location>
        <begin position="31"/>
        <end position="806"/>
    </location>
</feature>
<evidence type="ECO:0000256" key="6">
    <source>
        <dbReference type="ARBA" id="ARBA00023004"/>
    </source>
</evidence>
<accession>A0A844B0T6</accession>
<evidence type="ECO:0000259" key="14">
    <source>
        <dbReference type="Pfam" id="PF00593"/>
    </source>
</evidence>
<evidence type="ECO:0000256" key="5">
    <source>
        <dbReference type="ARBA" id="ARBA00022692"/>
    </source>
</evidence>
<feature type="signal peptide" evidence="13">
    <location>
        <begin position="1"/>
        <end position="30"/>
    </location>
</feature>
<comment type="similarity">
    <text evidence="11 12">Belongs to the TonB-dependent receptor family.</text>
</comment>
<keyword evidence="7" id="KW-0406">Ion transport</keyword>
<dbReference type="PROSITE" id="PS52016">
    <property type="entry name" value="TONB_DEPENDENT_REC_3"/>
    <property type="match status" value="1"/>
</dbReference>
<evidence type="ECO:0000256" key="11">
    <source>
        <dbReference type="PROSITE-ProRule" id="PRU01360"/>
    </source>
</evidence>
<comment type="subcellular location">
    <subcellularLocation>
        <location evidence="1 11">Cell outer membrane</location>
        <topology evidence="1 11">Multi-pass membrane protein</topology>
    </subcellularLocation>
</comment>
<keyword evidence="10 11" id="KW-0998">Cell outer membrane</keyword>
<evidence type="ECO:0000256" key="13">
    <source>
        <dbReference type="SAM" id="SignalP"/>
    </source>
</evidence>
<keyword evidence="17" id="KW-1185">Reference proteome</keyword>
<dbReference type="InterPro" id="IPR000531">
    <property type="entry name" value="Beta-barrel_TonB"/>
</dbReference>
<proteinExistence type="inferred from homology"/>
<dbReference type="GO" id="GO:0009279">
    <property type="term" value="C:cell outer membrane"/>
    <property type="evidence" value="ECO:0007669"/>
    <property type="project" value="UniProtKB-SubCell"/>
</dbReference>
<comment type="caution">
    <text evidence="16">The sequence shown here is derived from an EMBL/GenBank/DDBJ whole genome shotgun (WGS) entry which is preliminary data.</text>
</comment>
<reference evidence="16 17" key="1">
    <citation type="submission" date="2019-10" db="EMBL/GenBank/DDBJ databases">
        <title>Epibacterium sp. nov., isolated from seawater.</title>
        <authorList>
            <person name="Zhang X."/>
            <person name="Li N."/>
        </authorList>
    </citation>
    <scope>NUCLEOTIDE SEQUENCE [LARGE SCALE GENOMIC DNA]</scope>
    <source>
        <strain evidence="16 17">SM1969</strain>
    </source>
</reference>
<dbReference type="PANTHER" id="PTHR32552">
    <property type="entry name" value="FERRICHROME IRON RECEPTOR-RELATED"/>
    <property type="match status" value="1"/>
</dbReference>
<evidence type="ECO:0000259" key="15">
    <source>
        <dbReference type="Pfam" id="PF07715"/>
    </source>
</evidence>
<organism evidence="16 17">
    <name type="scientific">Tritonibacter aquimaris</name>
    <dbReference type="NCBI Taxonomy" id="2663379"/>
    <lineage>
        <taxon>Bacteria</taxon>
        <taxon>Pseudomonadati</taxon>
        <taxon>Pseudomonadota</taxon>
        <taxon>Alphaproteobacteria</taxon>
        <taxon>Rhodobacterales</taxon>
        <taxon>Paracoccaceae</taxon>
        <taxon>Tritonibacter</taxon>
    </lineage>
</organism>
<evidence type="ECO:0000256" key="1">
    <source>
        <dbReference type="ARBA" id="ARBA00004571"/>
    </source>
</evidence>
<keyword evidence="3 11" id="KW-1134">Transmembrane beta strand</keyword>
<feature type="domain" description="TonB-dependent receptor plug" evidence="15">
    <location>
        <begin position="142"/>
        <end position="250"/>
    </location>
</feature>
<dbReference type="InterPro" id="IPR039426">
    <property type="entry name" value="TonB-dep_rcpt-like"/>
</dbReference>
<keyword evidence="6" id="KW-0408">Iron</keyword>
<keyword evidence="9 11" id="KW-0472">Membrane</keyword>
<dbReference type="SUPFAM" id="SSF56935">
    <property type="entry name" value="Porins"/>
    <property type="match status" value="1"/>
</dbReference>
<dbReference type="InterPro" id="IPR012910">
    <property type="entry name" value="Plug_dom"/>
</dbReference>
<dbReference type="Proteomes" id="UP000436694">
    <property type="component" value="Unassembled WGS sequence"/>
</dbReference>
<dbReference type="PANTHER" id="PTHR32552:SF81">
    <property type="entry name" value="TONB-DEPENDENT OUTER MEMBRANE RECEPTOR"/>
    <property type="match status" value="1"/>
</dbReference>
<evidence type="ECO:0000256" key="9">
    <source>
        <dbReference type="ARBA" id="ARBA00023136"/>
    </source>
</evidence>
<evidence type="ECO:0000256" key="8">
    <source>
        <dbReference type="ARBA" id="ARBA00023077"/>
    </source>
</evidence>
<keyword evidence="8 12" id="KW-0798">TonB box</keyword>
<keyword evidence="2 11" id="KW-0813">Transport</keyword>
<dbReference type="Pfam" id="PF07715">
    <property type="entry name" value="Plug"/>
    <property type="match status" value="1"/>
</dbReference>
<dbReference type="GO" id="GO:0006826">
    <property type="term" value="P:iron ion transport"/>
    <property type="evidence" value="ECO:0007669"/>
    <property type="project" value="UniProtKB-KW"/>
</dbReference>
<protein>
    <submittedName>
        <fullName evidence="16">TonB-dependent receptor plug domain-containing protein</fullName>
    </submittedName>
</protein>
<evidence type="ECO:0000256" key="7">
    <source>
        <dbReference type="ARBA" id="ARBA00023065"/>
    </source>
</evidence>
<gene>
    <name evidence="16" type="ORF">GG681_14795</name>
</gene>
<feature type="domain" description="TonB-dependent receptor-like beta-barrel" evidence="14">
    <location>
        <begin position="329"/>
        <end position="770"/>
    </location>
</feature>
<evidence type="ECO:0000313" key="17">
    <source>
        <dbReference type="Proteomes" id="UP000436694"/>
    </source>
</evidence>
<keyword evidence="16" id="KW-0675">Receptor</keyword>